<sequence>MSCGANRGLAHNQALLPYRCNATLSPTGRLRLARCNGGRAAH</sequence>
<reference evidence="1" key="1">
    <citation type="submission" date="2020-02" db="EMBL/GenBank/DDBJ databases">
        <authorList>
            <person name="Meier V. D."/>
        </authorList>
    </citation>
    <scope>NUCLEOTIDE SEQUENCE</scope>
    <source>
        <strain evidence="1">AVDCRST_MAG43</strain>
    </source>
</reference>
<proteinExistence type="predicted"/>
<accession>A0A6J4UBZ6</accession>
<dbReference type="EMBL" id="CADCWI010000031">
    <property type="protein sequence ID" value="CAA9545968.1"/>
    <property type="molecule type" value="Genomic_DNA"/>
</dbReference>
<organism evidence="1">
    <name type="scientific">uncultured Thermomicrobiales bacterium</name>
    <dbReference type="NCBI Taxonomy" id="1645740"/>
    <lineage>
        <taxon>Bacteria</taxon>
        <taxon>Pseudomonadati</taxon>
        <taxon>Thermomicrobiota</taxon>
        <taxon>Thermomicrobia</taxon>
        <taxon>Thermomicrobiales</taxon>
        <taxon>environmental samples</taxon>
    </lineage>
</organism>
<dbReference type="AlphaFoldDB" id="A0A6J4UBZ6"/>
<name>A0A6J4UBZ6_9BACT</name>
<gene>
    <name evidence="1" type="ORF">AVDCRST_MAG43-591</name>
</gene>
<feature type="non-terminal residue" evidence="1">
    <location>
        <position position="42"/>
    </location>
</feature>
<evidence type="ECO:0000313" key="1">
    <source>
        <dbReference type="EMBL" id="CAA9545968.1"/>
    </source>
</evidence>
<protein>
    <submittedName>
        <fullName evidence="1">Uncharacterized protein</fullName>
    </submittedName>
</protein>